<dbReference type="Pfam" id="PF00109">
    <property type="entry name" value="ketoacyl-synt"/>
    <property type="match status" value="1"/>
</dbReference>
<dbReference type="AlphaFoldDB" id="A0A2D2Q1M5"/>
<dbReference type="InterPro" id="IPR020841">
    <property type="entry name" value="PKS_Beta-ketoAc_synthase_dom"/>
</dbReference>
<reference evidence="6" key="2">
    <citation type="journal article" date="2022" name="Front. Microbiol.">
        <title>Comparative Genomic Analysis Revealed Distinct Molecular Components and Organization of CO2-Concentrating Mechanism in Thermophilic Cyanobacteria.</title>
        <authorList>
            <person name="Tang J."/>
            <person name="Zhou H."/>
            <person name="Yao D."/>
            <person name="Riaz S."/>
            <person name="You D."/>
            <person name="Klepacz-Smolka A."/>
            <person name="Daroch M."/>
        </authorList>
    </citation>
    <scope>NUCLEOTIDE SEQUENCE [LARGE SCALE GENOMIC DNA]</scope>
    <source>
        <strain evidence="6">PCC 6715</strain>
    </source>
</reference>
<evidence type="ECO:0000256" key="2">
    <source>
        <dbReference type="ARBA" id="ARBA00022679"/>
    </source>
</evidence>
<comment type="similarity">
    <text evidence="1 3">Belongs to the thiolase-like superfamily. Beta-ketoacyl-ACP synthases family.</text>
</comment>
<dbReference type="Pfam" id="PF02801">
    <property type="entry name" value="Ketoacyl-synt_C"/>
    <property type="match status" value="1"/>
</dbReference>
<keyword evidence="6" id="KW-1185">Reference proteome</keyword>
<sequence length="371" mass="38427">MTVLITGIGLLTTLGENAPQTWQRYLQGDTGLQPKGLPTGTVGVIGTTTQPLETILSQTVAEALADAGLAAPLVDGGVVVGSSRSFQAQWEAWLCTGEPSLPLNYWLERLPAAVSQQVAQQAGIVGPVLNPTAACATGIWAIAQGAMLIQQGQCEVVLAGAVESPLSPLTFAGFQRLGVLASERVAPFDRDRHGLGLAAGGAILVLESERHSRSRQVQPYGAIAGVGLTADAEQIAAPSLRQEGAIAAIQKALHQSQCTPAEIDYIHSHGTGTRLNDAAEAAWIQKLFGFHTPVTSSKGAVGHTLGAAGAIATALSCLSLKDQHIPPCVGCQHPAFDLDIVLKARAAHLRRILCCSYGFGGQNAVLVLAAP</sequence>
<keyword evidence="2 3" id="KW-0808">Transferase</keyword>
<dbReference type="Proteomes" id="UP000231057">
    <property type="component" value="Chromosome"/>
</dbReference>
<dbReference type="GO" id="GO:0006633">
    <property type="term" value="P:fatty acid biosynthetic process"/>
    <property type="evidence" value="ECO:0007669"/>
    <property type="project" value="InterPro"/>
</dbReference>
<dbReference type="PROSITE" id="PS00606">
    <property type="entry name" value="KS3_1"/>
    <property type="match status" value="1"/>
</dbReference>
<evidence type="ECO:0000313" key="6">
    <source>
        <dbReference type="Proteomes" id="UP000231057"/>
    </source>
</evidence>
<dbReference type="SMART" id="SM00825">
    <property type="entry name" value="PKS_KS"/>
    <property type="match status" value="1"/>
</dbReference>
<dbReference type="PANTHER" id="PTHR11712:SF347">
    <property type="entry name" value="BETA KETOACYL-ACYL CARRIER PROTEIN SYNTHASE"/>
    <property type="match status" value="1"/>
</dbReference>
<dbReference type="InterPro" id="IPR000794">
    <property type="entry name" value="Beta-ketoacyl_synthase"/>
</dbReference>
<dbReference type="RefSeq" id="WP_099798731.1">
    <property type="nucleotide sequence ID" value="NZ_CP018092.1"/>
</dbReference>
<feature type="domain" description="Ketosynthase family 3 (KS3)" evidence="4">
    <location>
        <begin position="1"/>
        <end position="370"/>
    </location>
</feature>
<dbReference type="InterPro" id="IPR018201">
    <property type="entry name" value="Ketoacyl_synth_AS"/>
</dbReference>
<dbReference type="InterPro" id="IPR014030">
    <property type="entry name" value="Ketoacyl_synth_N"/>
</dbReference>
<dbReference type="SUPFAM" id="SSF53901">
    <property type="entry name" value="Thiolase-like"/>
    <property type="match status" value="1"/>
</dbReference>
<protein>
    <recommendedName>
        <fullName evidence="4">Ketosynthase family 3 (KS3) domain-containing protein</fullName>
    </recommendedName>
</protein>
<proteinExistence type="inferred from homology"/>
<dbReference type="KEGG" id="slw:BRW62_06030"/>
<evidence type="ECO:0000259" key="4">
    <source>
        <dbReference type="PROSITE" id="PS52004"/>
    </source>
</evidence>
<dbReference type="InterPro" id="IPR016039">
    <property type="entry name" value="Thiolase-like"/>
</dbReference>
<evidence type="ECO:0000256" key="1">
    <source>
        <dbReference type="ARBA" id="ARBA00008467"/>
    </source>
</evidence>
<dbReference type="GO" id="GO:0004315">
    <property type="term" value="F:3-oxoacyl-[acyl-carrier-protein] synthase activity"/>
    <property type="evidence" value="ECO:0007669"/>
    <property type="project" value="InterPro"/>
</dbReference>
<dbReference type="OrthoDB" id="9808669at2"/>
<organism evidence="5 6">
    <name type="scientific">Parathermosynechococcus lividus PCC 6715</name>
    <dbReference type="NCBI Taxonomy" id="1917166"/>
    <lineage>
        <taxon>Bacteria</taxon>
        <taxon>Bacillati</taxon>
        <taxon>Cyanobacteriota</taxon>
        <taxon>Cyanophyceae</taxon>
        <taxon>Acaryochloridales</taxon>
        <taxon>Thermosynechococcaceae</taxon>
        <taxon>Parathermosynechococcus</taxon>
    </lineage>
</organism>
<evidence type="ECO:0000256" key="3">
    <source>
        <dbReference type="RuleBase" id="RU003694"/>
    </source>
</evidence>
<accession>A0A2D2Q1M5</accession>
<dbReference type="InterPro" id="IPR014031">
    <property type="entry name" value="Ketoacyl_synth_C"/>
</dbReference>
<evidence type="ECO:0000313" key="5">
    <source>
        <dbReference type="EMBL" id="ATS18386.1"/>
    </source>
</evidence>
<dbReference type="NCBIfam" id="NF004618">
    <property type="entry name" value="PRK05952.1"/>
    <property type="match status" value="1"/>
</dbReference>
<dbReference type="CDD" id="cd00834">
    <property type="entry name" value="KAS_I_II"/>
    <property type="match status" value="1"/>
</dbReference>
<gene>
    <name evidence="5" type="ORF">BRW62_06030</name>
</gene>
<dbReference type="EMBL" id="CP018092">
    <property type="protein sequence ID" value="ATS18386.1"/>
    <property type="molecule type" value="Genomic_DNA"/>
</dbReference>
<dbReference type="PROSITE" id="PS52004">
    <property type="entry name" value="KS3_2"/>
    <property type="match status" value="1"/>
</dbReference>
<reference evidence="5 6" key="1">
    <citation type="submission" date="2016-11" db="EMBL/GenBank/DDBJ databases">
        <title>Complete genome sequence of thermophilic cyanobacteria strain Synechococcus sp. PCC6715.</title>
        <authorList>
            <person name="Tang J."/>
            <person name="Daroch M."/>
            <person name="Liang Y."/>
            <person name="Jiang D."/>
            <person name="Shah M."/>
        </authorList>
    </citation>
    <scope>NUCLEOTIDE SEQUENCE [LARGE SCALE GENOMIC DNA]</scope>
    <source>
        <strain evidence="5 6">PCC 6715</strain>
    </source>
</reference>
<name>A0A2D2Q1M5_PARLV</name>
<dbReference type="PANTHER" id="PTHR11712">
    <property type="entry name" value="POLYKETIDE SYNTHASE-RELATED"/>
    <property type="match status" value="1"/>
</dbReference>
<dbReference type="Gene3D" id="3.40.47.10">
    <property type="match status" value="1"/>
</dbReference>